<protein>
    <submittedName>
        <fullName evidence="5">GntR family transcriptional regulator</fullName>
    </submittedName>
</protein>
<evidence type="ECO:0000256" key="2">
    <source>
        <dbReference type="ARBA" id="ARBA00023125"/>
    </source>
</evidence>
<gene>
    <name evidence="5" type="ORF">ACFO0R_13775</name>
</gene>
<comment type="caution">
    <text evidence="5">The sequence shown here is derived from an EMBL/GenBank/DDBJ whole genome shotgun (WGS) entry which is preliminary data.</text>
</comment>
<keyword evidence="2" id="KW-0238">DNA-binding</keyword>
<evidence type="ECO:0000313" key="5">
    <source>
        <dbReference type="EMBL" id="MFC4490687.1"/>
    </source>
</evidence>
<proteinExistence type="predicted"/>
<dbReference type="PANTHER" id="PTHR44846">
    <property type="entry name" value="MANNOSYL-D-GLYCERATE TRANSPORT/METABOLISM SYSTEM REPRESSOR MNGR-RELATED"/>
    <property type="match status" value="1"/>
</dbReference>
<dbReference type="SUPFAM" id="SSF64288">
    <property type="entry name" value="Chorismate lyase-like"/>
    <property type="match status" value="1"/>
</dbReference>
<keyword evidence="3" id="KW-0804">Transcription</keyword>
<evidence type="ECO:0000256" key="3">
    <source>
        <dbReference type="ARBA" id="ARBA00023163"/>
    </source>
</evidence>
<accession>A0ABV8ZSM7</accession>
<dbReference type="InterPro" id="IPR000524">
    <property type="entry name" value="Tscrpt_reg_HTH_GntR"/>
</dbReference>
<dbReference type="InterPro" id="IPR036390">
    <property type="entry name" value="WH_DNA-bd_sf"/>
</dbReference>
<evidence type="ECO:0000313" key="6">
    <source>
        <dbReference type="Proteomes" id="UP001595999"/>
    </source>
</evidence>
<dbReference type="Proteomes" id="UP001595999">
    <property type="component" value="Unassembled WGS sequence"/>
</dbReference>
<dbReference type="SMART" id="SM00866">
    <property type="entry name" value="UTRA"/>
    <property type="match status" value="1"/>
</dbReference>
<sequence length="244" mass="27316">MIDILECLSASLSHADPTPRYLQIANALEQAIRQHQLTAGAFLPTERQLAEKLRLSRVTISKAMAELEKKRLITRLQGVGTRVAQAFCYSLNDSGGFTEQVLRNGGTVDNQWLLRQREAAPAAIAARLQLPADAEIAKLRRLRLMDGVPAALETTYIPLAFLPEPERLEHSLYQWWEQRGIEIGHKRFRLASCAADRDAAALLNLAAGMPLLRIQQTSLNAAQQVLEFSEVLCRSDLYEFEVQL</sequence>
<dbReference type="SUPFAM" id="SSF46785">
    <property type="entry name" value="Winged helix' DNA-binding domain"/>
    <property type="match status" value="1"/>
</dbReference>
<dbReference type="EMBL" id="JBHSEK010000008">
    <property type="protein sequence ID" value="MFC4490687.1"/>
    <property type="molecule type" value="Genomic_DNA"/>
</dbReference>
<evidence type="ECO:0000259" key="4">
    <source>
        <dbReference type="PROSITE" id="PS50949"/>
    </source>
</evidence>
<dbReference type="InterPro" id="IPR028978">
    <property type="entry name" value="Chorismate_lyase_/UTRA_dom_sf"/>
</dbReference>
<organism evidence="5 6">
    <name type="scientific">Chromobacterium aquaticum</name>
    <dbReference type="NCBI Taxonomy" id="467180"/>
    <lineage>
        <taxon>Bacteria</taxon>
        <taxon>Pseudomonadati</taxon>
        <taxon>Pseudomonadota</taxon>
        <taxon>Betaproteobacteria</taxon>
        <taxon>Neisseriales</taxon>
        <taxon>Chromobacteriaceae</taxon>
        <taxon>Chromobacterium</taxon>
    </lineage>
</organism>
<name>A0ABV8ZSM7_9NEIS</name>
<keyword evidence="6" id="KW-1185">Reference proteome</keyword>
<keyword evidence="1" id="KW-0805">Transcription regulation</keyword>
<reference evidence="6" key="1">
    <citation type="journal article" date="2019" name="Int. J. Syst. Evol. Microbiol.">
        <title>The Global Catalogue of Microorganisms (GCM) 10K type strain sequencing project: providing services to taxonomists for standard genome sequencing and annotation.</title>
        <authorList>
            <consortium name="The Broad Institute Genomics Platform"/>
            <consortium name="The Broad Institute Genome Sequencing Center for Infectious Disease"/>
            <person name="Wu L."/>
            <person name="Ma J."/>
        </authorList>
    </citation>
    <scope>NUCLEOTIDE SEQUENCE [LARGE SCALE GENOMIC DNA]</scope>
    <source>
        <strain evidence="6">CGMCC 4.7608</strain>
    </source>
</reference>
<dbReference type="Gene3D" id="1.10.10.10">
    <property type="entry name" value="Winged helix-like DNA-binding domain superfamily/Winged helix DNA-binding domain"/>
    <property type="match status" value="1"/>
</dbReference>
<dbReference type="InterPro" id="IPR050679">
    <property type="entry name" value="Bact_HTH_transcr_reg"/>
</dbReference>
<dbReference type="InterPro" id="IPR036388">
    <property type="entry name" value="WH-like_DNA-bd_sf"/>
</dbReference>
<dbReference type="PROSITE" id="PS50949">
    <property type="entry name" value="HTH_GNTR"/>
    <property type="match status" value="1"/>
</dbReference>
<dbReference type="PANTHER" id="PTHR44846:SF1">
    <property type="entry name" value="MANNOSYL-D-GLYCERATE TRANSPORT_METABOLISM SYSTEM REPRESSOR MNGR-RELATED"/>
    <property type="match status" value="1"/>
</dbReference>
<evidence type="ECO:0000256" key="1">
    <source>
        <dbReference type="ARBA" id="ARBA00023015"/>
    </source>
</evidence>
<dbReference type="Pfam" id="PF00392">
    <property type="entry name" value="GntR"/>
    <property type="match status" value="1"/>
</dbReference>
<dbReference type="InterPro" id="IPR011663">
    <property type="entry name" value="UTRA"/>
</dbReference>
<dbReference type="Pfam" id="PF07702">
    <property type="entry name" value="UTRA"/>
    <property type="match status" value="1"/>
</dbReference>
<dbReference type="PRINTS" id="PR00035">
    <property type="entry name" value="HTHGNTR"/>
</dbReference>
<dbReference type="RefSeq" id="WP_048412017.1">
    <property type="nucleotide sequence ID" value="NZ_JAJOHW010000100.1"/>
</dbReference>
<dbReference type="SMART" id="SM00345">
    <property type="entry name" value="HTH_GNTR"/>
    <property type="match status" value="1"/>
</dbReference>
<dbReference type="Gene3D" id="3.40.1410.10">
    <property type="entry name" value="Chorismate lyase-like"/>
    <property type="match status" value="1"/>
</dbReference>
<feature type="domain" description="HTH gntR-type" evidence="4">
    <location>
        <begin position="18"/>
        <end position="86"/>
    </location>
</feature>
<dbReference type="CDD" id="cd07377">
    <property type="entry name" value="WHTH_GntR"/>
    <property type="match status" value="1"/>
</dbReference>